<organism evidence="4 5">
    <name type="scientific">Sulfitobacter porphyrae</name>
    <dbReference type="NCBI Taxonomy" id="1246864"/>
    <lineage>
        <taxon>Bacteria</taxon>
        <taxon>Pseudomonadati</taxon>
        <taxon>Pseudomonadota</taxon>
        <taxon>Alphaproteobacteria</taxon>
        <taxon>Rhodobacterales</taxon>
        <taxon>Roseobacteraceae</taxon>
        <taxon>Sulfitobacter</taxon>
    </lineage>
</organism>
<gene>
    <name evidence="4" type="ORF">ACFQFQ_20885</name>
</gene>
<reference evidence="5" key="1">
    <citation type="journal article" date="2019" name="Int. J. Syst. Evol. Microbiol.">
        <title>The Global Catalogue of Microorganisms (GCM) 10K type strain sequencing project: providing services to taxonomists for standard genome sequencing and annotation.</title>
        <authorList>
            <consortium name="The Broad Institute Genomics Platform"/>
            <consortium name="The Broad Institute Genome Sequencing Center for Infectious Disease"/>
            <person name="Wu L."/>
            <person name="Ma J."/>
        </authorList>
    </citation>
    <scope>NUCLEOTIDE SEQUENCE [LARGE SCALE GENOMIC DNA]</scope>
    <source>
        <strain evidence="5">CCUG 66188</strain>
    </source>
</reference>
<dbReference type="PANTHER" id="PTHR43130">
    <property type="entry name" value="ARAC-FAMILY TRANSCRIPTIONAL REGULATOR"/>
    <property type="match status" value="1"/>
</dbReference>
<dbReference type="Proteomes" id="UP001596353">
    <property type="component" value="Unassembled WGS sequence"/>
</dbReference>
<sequence>MQSWNNSGKAATRIGILLFDGFSNHCLANTVEPLRAANHLGRRVHYRWEYLTLSGAAAISSSGLQIVPDGPLKDAAGDLLMVMPSYGVRSYLTDPVLRGLRSASARFANLAGLDMGSWLLAAAGLLNGRIATIHWEELTAFAEVFPDLTVARERFILDGNRITCSGAMASFDLVLHLIVQAQGPALALEVEQLFMAPGAAPSVPSVTARTRLSRRAVAVMQDHIETPLPLPQVAEASRCSQRALELAIRKDFDMTPQQLYKVLRLNMARRLAETTTLPLAEVALRCGYRNASAMTRAFRLQFGISPSQARISTEGRT</sequence>
<evidence type="ECO:0000313" key="5">
    <source>
        <dbReference type="Proteomes" id="UP001596353"/>
    </source>
</evidence>
<evidence type="ECO:0000259" key="3">
    <source>
        <dbReference type="PROSITE" id="PS01124"/>
    </source>
</evidence>
<dbReference type="InterPro" id="IPR052158">
    <property type="entry name" value="INH-QAR"/>
</dbReference>
<accession>A0ABW2B7B9</accession>
<name>A0ABW2B7B9_9RHOB</name>
<dbReference type="SUPFAM" id="SSF46689">
    <property type="entry name" value="Homeodomain-like"/>
    <property type="match status" value="1"/>
</dbReference>
<evidence type="ECO:0000313" key="4">
    <source>
        <dbReference type="EMBL" id="MFC6761347.1"/>
    </source>
</evidence>
<dbReference type="Gene3D" id="3.40.50.880">
    <property type="match status" value="1"/>
</dbReference>
<dbReference type="InterPro" id="IPR029062">
    <property type="entry name" value="Class_I_gatase-like"/>
</dbReference>
<dbReference type="EMBL" id="JBHSWG010000002">
    <property type="protein sequence ID" value="MFC6761347.1"/>
    <property type="molecule type" value="Genomic_DNA"/>
</dbReference>
<protein>
    <submittedName>
        <fullName evidence="4">GlxA family transcriptional regulator</fullName>
    </submittedName>
</protein>
<dbReference type="PROSITE" id="PS01124">
    <property type="entry name" value="HTH_ARAC_FAMILY_2"/>
    <property type="match status" value="1"/>
</dbReference>
<evidence type="ECO:0000256" key="2">
    <source>
        <dbReference type="ARBA" id="ARBA00023163"/>
    </source>
</evidence>
<dbReference type="SMART" id="SM00342">
    <property type="entry name" value="HTH_ARAC"/>
    <property type="match status" value="1"/>
</dbReference>
<evidence type="ECO:0000256" key="1">
    <source>
        <dbReference type="ARBA" id="ARBA00023015"/>
    </source>
</evidence>
<keyword evidence="5" id="KW-1185">Reference proteome</keyword>
<proteinExistence type="predicted"/>
<dbReference type="CDD" id="cd03136">
    <property type="entry name" value="GATase1_AraC_ArgR_like"/>
    <property type="match status" value="1"/>
</dbReference>
<dbReference type="PANTHER" id="PTHR43130:SF3">
    <property type="entry name" value="HTH-TYPE TRANSCRIPTIONAL REGULATOR RV1931C"/>
    <property type="match status" value="1"/>
</dbReference>
<dbReference type="InterPro" id="IPR009057">
    <property type="entry name" value="Homeodomain-like_sf"/>
</dbReference>
<keyword evidence="2" id="KW-0804">Transcription</keyword>
<keyword evidence="1" id="KW-0805">Transcription regulation</keyword>
<dbReference type="SUPFAM" id="SSF52317">
    <property type="entry name" value="Class I glutamine amidotransferase-like"/>
    <property type="match status" value="1"/>
</dbReference>
<comment type="caution">
    <text evidence="4">The sequence shown here is derived from an EMBL/GenBank/DDBJ whole genome shotgun (WGS) entry which is preliminary data.</text>
</comment>
<dbReference type="InterPro" id="IPR018060">
    <property type="entry name" value="HTH_AraC"/>
</dbReference>
<feature type="domain" description="HTH araC/xylS-type" evidence="3">
    <location>
        <begin position="214"/>
        <end position="312"/>
    </location>
</feature>
<dbReference type="Gene3D" id="1.10.10.60">
    <property type="entry name" value="Homeodomain-like"/>
    <property type="match status" value="1"/>
</dbReference>
<dbReference type="Pfam" id="PF12833">
    <property type="entry name" value="HTH_18"/>
    <property type="match status" value="1"/>
</dbReference>